<keyword evidence="2" id="KW-1185">Reference proteome</keyword>
<dbReference type="EMBL" id="JABFAB010000008">
    <property type="protein sequence ID" value="MBA0655721.1"/>
    <property type="molecule type" value="Genomic_DNA"/>
</dbReference>
<organism evidence="1 2">
    <name type="scientific">Gossypium klotzschianum</name>
    <dbReference type="NCBI Taxonomy" id="34286"/>
    <lineage>
        <taxon>Eukaryota</taxon>
        <taxon>Viridiplantae</taxon>
        <taxon>Streptophyta</taxon>
        <taxon>Embryophyta</taxon>
        <taxon>Tracheophyta</taxon>
        <taxon>Spermatophyta</taxon>
        <taxon>Magnoliopsida</taxon>
        <taxon>eudicotyledons</taxon>
        <taxon>Gunneridae</taxon>
        <taxon>Pentapetalae</taxon>
        <taxon>rosids</taxon>
        <taxon>malvids</taxon>
        <taxon>Malvales</taxon>
        <taxon>Malvaceae</taxon>
        <taxon>Malvoideae</taxon>
        <taxon>Gossypium</taxon>
    </lineage>
</organism>
<evidence type="ECO:0000313" key="2">
    <source>
        <dbReference type="Proteomes" id="UP000593573"/>
    </source>
</evidence>
<accession>A0A7J8UZ18</accession>
<dbReference type="AlphaFoldDB" id="A0A7J8UZ18"/>
<gene>
    <name evidence="1" type="ORF">Goklo_008171</name>
</gene>
<proteinExistence type="predicted"/>
<protein>
    <submittedName>
        <fullName evidence="1">Uncharacterized protein</fullName>
    </submittedName>
</protein>
<dbReference type="OrthoDB" id="1430424at2759"/>
<comment type="caution">
    <text evidence="1">The sequence shown here is derived from an EMBL/GenBank/DDBJ whole genome shotgun (WGS) entry which is preliminary data.</text>
</comment>
<evidence type="ECO:0000313" key="1">
    <source>
        <dbReference type="EMBL" id="MBA0655721.1"/>
    </source>
</evidence>
<name>A0A7J8UZ18_9ROSI</name>
<reference evidence="1 2" key="1">
    <citation type="journal article" date="2019" name="Genome Biol. Evol.">
        <title>Insights into the evolution of the New World diploid cottons (Gossypium, subgenus Houzingenia) based on genome sequencing.</title>
        <authorList>
            <person name="Grover C.E."/>
            <person name="Arick M.A. 2nd"/>
            <person name="Thrash A."/>
            <person name="Conover J.L."/>
            <person name="Sanders W.S."/>
            <person name="Peterson D.G."/>
            <person name="Frelichowski J.E."/>
            <person name="Scheffler J.A."/>
            <person name="Scheffler B.E."/>
            <person name="Wendel J.F."/>
        </authorList>
    </citation>
    <scope>NUCLEOTIDE SEQUENCE [LARGE SCALE GENOMIC DNA]</scope>
    <source>
        <strain evidence="1">57</strain>
        <tissue evidence="1">Leaf</tissue>
    </source>
</reference>
<dbReference type="Proteomes" id="UP000593573">
    <property type="component" value="Unassembled WGS sequence"/>
</dbReference>
<sequence length="52" mass="6202">MDIPLCLYYGNIDQDSSYQQHKGWLTVSFLIRVITTRKRFEKCLMLGNKFTE</sequence>